<dbReference type="Proteomes" id="UP001161094">
    <property type="component" value="Unassembled WGS sequence"/>
</dbReference>
<protein>
    <submittedName>
        <fullName evidence="1">Uncharacterized protein</fullName>
    </submittedName>
</protein>
<name>A0AA42LPJ9_9BURK</name>
<dbReference type="RefSeq" id="WP_279995738.1">
    <property type="nucleotide sequence ID" value="NZ_JAOCDZ010000010.1"/>
</dbReference>
<proteinExistence type="predicted"/>
<comment type="caution">
    <text evidence="1">The sequence shown here is derived from an EMBL/GenBank/DDBJ whole genome shotgun (WGS) entry which is preliminary data.</text>
</comment>
<dbReference type="AlphaFoldDB" id="A0AA42LPJ9"/>
<organism evidence="1 2">
    <name type="scientific">Achromobacter spanius</name>
    <dbReference type="NCBI Taxonomy" id="217203"/>
    <lineage>
        <taxon>Bacteria</taxon>
        <taxon>Pseudomonadati</taxon>
        <taxon>Pseudomonadota</taxon>
        <taxon>Betaproteobacteria</taxon>
        <taxon>Burkholderiales</taxon>
        <taxon>Alcaligenaceae</taxon>
        <taxon>Achromobacter</taxon>
    </lineage>
</organism>
<dbReference type="EMBL" id="JAOCDZ010000010">
    <property type="protein sequence ID" value="MDH0737193.1"/>
    <property type="molecule type" value="Genomic_DNA"/>
</dbReference>
<accession>A0AA42LPJ9</accession>
<evidence type="ECO:0000313" key="1">
    <source>
        <dbReference type="EMBL" id="MDH0737193.1"/>
    </source>
</evidence>
<gene>
    <name evidence="1" type="ORF">N5D93_15380</name>
</gene>
<reference evidence="1" key="1">
    <citation type="submission" date="2022-09" db="EMBL/GenBank/DDBJ databases">
        <title>Intensive care unit water sources are persistently colonized with multi-drug resistant bacteria and are the site of extensive horizontal gene transfer of antibiotic resistance genes.</title>
        <authorList>
            <person name="Diorio-Toth L."/>
        </authorList>
    </citation>
    <scope>NUCLEOTIDE SEQUENCE</scope>
    <source>
        <strain evidence="1">GD03843</strain>
    </source>
</reference>
<evidence type="ECO:0000313" key="2">
    <source>
        <dbReference type="Proteomes" id="UP001161094"/>
    </source>
</evidence>
<sequence length="69" mass="7565">MTIFLITRRTRVAADVRNAASPASECAEAWPAIARPQGSIADLLAMPEAGDIDFKIPIRQRLPRVVDFS</sequence>